<dbReference type="EMBL" id="QRGO01000001">
    <property type="protein sequence ID" value="RDV05098.1"/>
    <property type="molecule type" value="Genomic_DNA"/>
</dbReference>
<dbReference type="RefSeq" id="WP_115517123.1">
    <property type="nucleotide sequence ID" value="NZ_QRGO01000001.1"/>
</dbReference>
<comment type="caution">
    <text evidence="1">The sequence shown here is derived from an EMBL/GenBank/DDBJ whole genome shotgun (WGS) entry which is preliminary data.</text>
</comment>
<name>A0A371BC07_9BRAD</name>
<reference evidence="2" key="1">
    <citation type="submission" date="2018-08" db="EMBL/GenBank/DDBJ databases">
        <authorList>
            <person name="Kim S.-J."/>
            <person name="Jung G.-Y."/>
        </authorList>
    </citation>
    <scope>NUCLEOTIDE SEQUENCE [LARGE SCALE GENOMIC DNA]</scope>
    <source>
        <strain evidence="2">GY_H</strain>
    </source>
</reference>
<sequence>MGQALLTSRSANPAADAVWMAETVMQFSPATDSEALKLLRASFPDCPLSLRVAALNLLMRQSRRPVGLPR</sequence>
<evidence type="ECO:0000313" key="2">
    <source>
        <dbReference type="Proteomes" id="UP000263993"/>
    </source>
</evidence>
<protein>
    <submittedName>
        <fullName evidence="1">Uncharacterized protein</fullName>
    </submittedName>
</protein>
<proteinExistence type="predicted"/>
<dbReference type="OrthoDB" id="8454422at2"/>
<dbReference type="AlphaFoldDB" id="A0A371BC07"/>
<accession>A0A371BC07</accession>
<gene>
    <name evidence="1" type="ORF">DXH78_11310</name>
</gene>
<organism evidence="1 2">
    <name type="scientific">Undibacter mobilis</name>
    <dbReference type="NCBI Taxonomy" id="2292256"/>
    <lineage>
        <taxon>Bacteria</taxon>
        <taxon>Pseudomonadati</taxon>
        <taxon>Pseudomonadota</taxon>
        <taxon>Alphaproteobacteria</taxon>
        <taxon>Hyphomicrobiales</taxon>
        <taxon>Nitrobacteraceae</taxon>
        <taxon>Undibacter</taxon>
    </lineage>
</organism>
<keyword evidence="2" id="KW-1185">Reference proteome</keyword>
<dbReference type="Proteomes" id="UP000263993">
    <property type="component" value="Unassembled WGS sequence"/>
</dbReference>
<evidence type="ECO:0000313" key="1">
    <source>
        <dbReference type="EMBL" id="RDV05098.1"/>
    </source>
</evidence>